<protein>
    <submittedName>
        <fullName evidence="3">DUF1285 domain-containing protein</fullName>
    </submittedName>
</protein>
<organism evidence="3 4">
    <name type="scientific">Hyphococcus flavus</name>
    <dbReference type="NCBI Taxonomy" id="1866326"/>
    <lineage>
        <taxon>Bacteria</taxon>
        <taxon>Pseudomonadati</taxon>
        <taxon>Pseudomonadota</taxon>
        <taxon>Alphaproteobacteria</taxon>
        <taxon>Parvularculales</taxon>
        <taxon>Parvularculaceae</taxon>
        <taxon>Hyphococcus</taxon>
    </lineage>
</organism>
<sequence length="190" mass="21314">MTDLMRYAADLEGLSPSSPAPVDQWNPSRSGKIDITILRDGVWFHEGAPIERARLVRLFSTVLKREKGEYYLVTPHEKLKITVEDAPFTAVLLTAEGVEEKQTLTFTTNIGDKVIAGPENGIYFKKRSGNSNVPPYLEVRHGLAARITRSVFYDLVGYCKTYEIDGVHHFGVWSEGEFFSFGRAEDIVAT</sequence>
<evidence type="ECO:0000259" key="1">
    <source>
        <dbReference type="Pfam" id="PF06938"/>
    </source>
</evidence>
<evidence type="ECO:0000313" key="3">
    <source>
        <dbReference type="EMBL" id="WDI30445.1"/>
    </source>
</evidence>
<dbReference type="RefSeq" id="WP_274492247.1">
    <property type="nucleotide sequence ID" value="NZ_CP118166.1"/>
</dbReference>
<dbReference type="PIRSF" id="PIRSF029557">
    <property type="entry name" value="UCP029557"/>
    <property type="match status" value="1"/>
</dbReference>
<gene>
    <name evidence="3" type="ORF">PUV54_10795</name>
</gene>
<dbReference type="InterPro" id="IPR048342">
    <property type="entry name" value="DUF1285_C"/>
</dbReference>
<accession>A0AAF0CBA8</accession>
<dbReference type="InterPro" id="IPR048341">
    <property type="entry name" value="DUF1285_N"/>
</dbReference>
<keyword evidence="4" id="KW-1185">Reference proteome</keyword>
<dbReference type="Gene3D" id="2.30.270.10">
    <property type="entry name" value="duf1285 protein"/>
    <property type="match status" value="1"/>
</dbReference>
<name>A0AAF0CBA8_9PROT</name>
<proteinExistence type="predicted"/>
<dbReference type="Proteomes" id="UP001214043">
    <property type="component" value="Chromosome"/>
</dbReference>
<dbReference type="AlphaFoldDB" id="A0AAF0CBA8"/>
<feature type="domain" description="DUF1285" evidence="2">
    <location>
        <begin position="87"/>
        <end position="180"/>
    </location>
</feature>
<dbReference type="Pfam" id="PF21028">
    <property type="entry name" value="DUF1285_C"/>
    <property type="match status" value="1"/>
</dbReference>
<reference evidence="3" key="1">
    <citation type="submission" date="2023-02" db="EMBL/GenBank/DDBJ databases">
        <title>Genome sequence of Hyphococcus flavus.</title>
        <authorList>
            <person name="Rong J.-C."/>
            <person name="Zhao Q."/>
            <person name="Yi M."/>
            <person name="Wu J.-Y."/>
        </authorList>
    </citation>
    <scope>NUCLEOTIDE SEQUENCE</scope>
    <source>
        <strain evidence="3">MCCC 1K03223</strain>
    </source>
</reference>
<dbReference type="InterPro" id="IPR023361">
    <property type="entry name" value="DUF1285_beta_roll_sf"/>
</dbReference>
<dbReference type="EMBL" id="CP118166">
    <property type="protein sequence ID" value="WDI30445.1"/>
    <property type="molecule type" value="Genomic_DNA"/>
</dbReference>
<dbReference type="Pfam" id="PF06938">
    <property type="entry name" value="DUF1285_N"/>
    <property type="match status" value="1"/>
</dbReference>
<evidence type="ECO:0000313" key="4">
    <source>
        <dbReference type="Proteomes" id="UP001214043"/>
    </source>
</evidence>
<feature type="domain" description="DUF1285" evidence="1">
    <location>
        <begin position="20"/>
        <end position="86"/>
    </location>
</feature>
<dbReference type="Gene3D" id="3.10.540.10">
    <property type="entry name" value="duf1285 like domain"/>
    <property type="match status" value="1"/>
</dbReference>
<evidence type="ECO:0000259" key="2">
    <source>
        <dbReference type="Pfam" id="PF21028"/>
    </source>
</evidence>
<dbReference type="InterPro" id="IPR010707">
    <property type="entry name" value="DUF1285"/>
</dbReference>
<dbReference type="KEGG" id="hfl:PUV54_10795"/>